<name>A0A6P8D8H2_PUNGR</name>
<dbReference type="GO" id="GO:0005689">
    <property type="term" value="C:U12-type spliceosomal complex"/>
    <property type="evidence" value="ECO:0007669"/>
    <property type="project" value="TreeGrafter"/>
</dbReference>
<dbReference type="SUPFAM" id="SSF90229">
    <property type="entry name" value="CCCH zinc finger"/>
    <property type="match status" value="1"/>
</dbReference>
<dbReference type="PANTHER" id="PTHR16465:SF0">
    <property type="entry name" value="ZINC FINGER MATRIN-TYPE PROTEIN 5"/>
    <property type="match status" value="1"/>
</dbReference>
<keyword evidence="1 4" id="KW-0479">Metal-binding</keyword>
<dbReference type="RefSeq" id="XP_031389866.1">
    <property type="nucleotide sequence ID" value="XM_031534006.1"/>
</dbReference>
<dbReference type="SMART" id="SM00356">
    <property type="entry name" value="ZnF_C3H1"/>
    <property type="match status" value="1"/>
</dbReference>
<keyword evidence="2 4" id="KW-0863">Zinc-finger</keyword>
<evidence type="ECO:0000256" key="1">
    <source>
        <dbReference type="ARBA" id="ARBA00022723"/>
    </source>
</evidence>
<dbReference type="PANTHER" id="PTHR16465">
    <property type="entry name" value="NUCLEASE-RELATED"/>
    <property type="match status" value="1"/>
</dbReference>
<organism evidence="6 7">
    <name type="scientific">Punica granatum</name>
    <name type="common">Pomegranate</name>
    <dbReference type="NCBI Taxonomy" id="22663"/>
    <lineage>
        <taxon>Eukaryota</taxon>
        <taxon>Viridiplantae</taxon>
        <taxon>Streptophyta</taxon>
        <taxon>Embryophyta</taxon>
        <taxon>Tracheophyta</taxon>
        <taxon>Spermatophyta</taxon>
        <taxon>Magnoliopsida</taxon>
        <taxon>eudicotyledons</taxon>
        <taxon>Gunneridae</taxon>
        <taxon>Pentapetalae</taxon>
        <taxon>rosids</taxon>
        <taxon>malvids</taxon>
        <taxon>Myrtales</taxon>
        <taxon>Lythraceae</taxon>
        <taxon>Punica</taxon>
    </lineage>
</organism>
<dbReference type="InterPro" id="IPR036855">
    <property type="entry name" value="Znf_CCCH_sf"/>
</dbReference>
<dbReference type="AlphaFoldDB" id="A0A6P8D8H2"/>
<dbReference type="InterPro" id="IPR000571">
    <property type="entry name" value="Znf_CCCH"/>
</dbReference>
<dbReference type="SUPFAM" id="SSF57667">
    <property type="entry name" value="beta-beta-alpha zinc fingers"/>
    <property type="match status" value="1"/>
</dbReference>
<feature type="domain" description="C3H1-type" evidence="5">
    <location>
        <begin position="62"/>
        <end position="85"/>
    </location>
</feature>
<evidence type="ECO:0000256" key="4">
    <source>
        <dbReference type="PROSITE-ProRule" id="PRU00723"/>
    </source>
</evidence>
<dbReference type="OrthoDB" id="2417221at2759"/>
<sequence>MPVGKYYCDYCDKQFQDTHFSRKRHLQGLQHLRARALWYDSIRSSSSSESTQTYAEGILKGACNRFLKTGFCPYGDSCKYVHPKNIRGPNSQLPPENKQAAMILGSQLAAGALSQGDVVTNIMGIAWGNLPPSLKPPPEGGYPPLPFLDWG</sequence>
<evidence type="ECO:0000259" key="5">
    <source>
        <dbReference type="PROSITE" id="PS50103"/>
    </source>
</evidence>
<dbReference type="InterPro" id="IPR036236">
    <property type="entry name" value="Znf_C2H2_sf"/>
</dbReference>
<evidence type="ECO:0000256" key="3">
    <source>
        <dbReference type="ARBA" id="ARBA00022833"/>
    </source>
</evidence>
<dbReference type="Pfam" id="PF06220">
    <property type="entry name" value="zf-U1"/>
    <property type="match status" value="1"/>
</dbReference>
<dbReference type="Pfam" id="PF00642">
    <property type="entry name" value="zf-CCCH"/>
    <property type="match status" value="1"/>
</dbReference>
<dbReference type="PROSITE" id="PS50103">
    <property type="entry name" value="ZF_C3H1"/>
    <property type="match status" value="1"/>
</dbReference>
<reference evidence="7" key="2">
    <citation type="submission" date="2025-08" db="UniProtKB">
        <authorList>
            <consortium name="RefSeq"/>
        </authorList>
    </citation>
    <scope>IDENTIFICATION</scope>
    <source>
        <tissue evidence="7">Leaf</tissue>
    </source>
</reference>
<dbReference type="Gene3D" id="4.10.1000.10">
    <property type="entry name" value="Zinc finger, CCCH-type"/>
    <property type="match status" value="1"/>
</dbReference>
<evidence type="ECO:0000256" key="2">
    <source>
        <dbReference type="ARBA" id="ARBA00022771"/>
    </source>
</evidence>
<dbReference type="InterPro" id="IPR013085">
    <property type="entry name" value="U1-CZ_Znf_C2H2"/>
</dbReference>
<proteinExistence type="predicted"/>
<dbReference type="GO" id="GO:0003676">
    <property type="term" value="F:nucleic acid binding"/>
    <property type="evidence" value="ECO:0007669"/>
    <property type="project" value="InterPro"/>
</dbReference>
<dbReference type="SMART" id="SM00451">
    <property type="entry name" value="ZnF_U1"/>
    <property type="match status" value="1"/>
</dbReference>
<dbReference type="GeneID" id="116202449"/>
<evidence type="ECO:0000313" key="7">
    <source>
        <dbReference type="RefSeq" id="XP_031389866.1"/>
    </source>
</evidence>
<reference evidence="6" key="1">
    <citation type="journal article" date="2020" name="Plant Biotechnol. J.">
        <title>The pomegranate (Punica granatum L.) draft genome dissects genetic divergence between soft- and hard-seeded cultivars.</title>
        <authorList>
            <person name="Luo X."/>
            <person name="Li H."/>
            <person name="Wu Z."/>
            <person name="Yao W."/>
            <person name="Zhao P."/>
            <person name="Cao D."/>
            <person name="Yu H."/>
            <person name="Li K."/>
            <person name="Poudel K."/>
            <person name="Zhao D."/>
            <person name="Zhang F."/>
            <person name="Xia X."/>
            <person name="Chen L."/>
            <person name="Wang Q."/>
            <person name="Jing D."/>
            <person name="Cao S."/>
        </authorList>
    </citation>
    <scope>NUCLEOTIDE SEQUENCE [LARGE SCALE GENOMIC DNA]</scope>
    <source>
        <strain evidence="6">cv. Tunisia</strain>
    </source>
</reference>
<dbReference type="Gene3D" id="3.30.160.60">
    <property type="entry name" value="Classic Zinc Finger"/>
    <property type="match status" value="1"/>
</dbReference>
<accession>A0A6P8D8H2</accession>
<dbReference type="GO" id="GO:0008270">
    <property type="term" value="F:zinc ion binding"/>
    <property type="evidence" value="ECO:0007669"/>
    <property type="project" value="UniProtKB-KW"/>
</dbReference>
<dbReference type="Proteomes" id="UP000515151">
    <property type="component" value="Chromosome 4"/>
</dbReference>
<dbReference type="InterPro" id="IPR003604">
    <property type="entry name" value="Matrin/U1-like-C_Znf_C2H2"/>
</dbReference>
<evidence type="ECO:0000313" key="6">
    <source>
        <dbReference type="Proteomes" id="UP000515151"/>
    </source>
</evidence>
<keyword evidence="6" id="KW-1185">Reference proteome</keyword>
<protein>
    <submittedName>
        <fullName evidence="7">Zinc finger CCCH domain-containing protein 3 isoform X1</fullName>
    </submittedName>
</protein>
<feature type="zinc finger region" description="C3H1-type" evidence="4">
    <location>
        <begin position="62"/>
        <end position="85"/>
    </location>
</feature>
<keyword evidence="3 4" id="KW-0862">Zinc</keyword>
<gene>
    <name evidence="7" type="primary">LOC116202449</name>
</gene>